<sequence length="635" mass="68663">MRTKGKSTIVWILMGLLLLGLGGFGVTSFTGGQTEIGRVGETKVDTQSYYNALRGQMDNITRQTGQRFTIEEARAMGLTQAVQAQLFGNAALTEEARQAGLSVGDRAVAEAITAAGAFQGPGGFDRAAYGEVLRRQGLTEDRFERDIRNEIAREILAEAVVSGVTPPQALIERAAKWRLEKRDISWLELTAADLPAPVRPADDEILQSWHKANADRFTAPEARRISYVWLTPEMLAEQVELDETALRELYDAKADEYHQPARRMVGRLVYEGAEAAQAAKARIEAGEANFEQLAIERGLTLQDTDLGEMTEAELGAAAGPVFAAEDNGVVGPVDTDLGPALFSVNAILDPVEVSYEDALPELRAEAAAARARRIISDQAPQIEDMLAGGATLEQVAEETEMTLAEIEWTAADEAGPGEIGGYPSFREQAAAVSERDFPELFELEDGGIFALRLDEIVPPTLIPFEEVREKVAADWAQSEAHRQLLALAEERKLDAVSSTMPGAEATPATDGTDAASEAPESEAQPAQLVWQTEAGLLRDGWLEAAPPRLIPEAFTLDEGETEIVDDAGRVALVRVDKIIPADLSQGEAGEIVARAESRLGQSLQADFYDYYARAAQERNGVTLNQAAIASVESQM</sequence>
<evidence type="ECO:0000256" key="6">
    <source>
        <dbReference type="ARBA" id="ARBA00023186"/>
    </source>
</evidence>
<dbReference type="GO" id="GO:0005886">
    <property type="term" value="C:plasma membrane"/>
    <property type="evidence" value="ECO:0007669"/>
    <property type="project" value="UniProtKB-SubCell"/>
</dbReference>
<keyword evidence="11" id="KW-1185">Reference proteome</keyword>
<evidence type="ECO:0000256" key="4">
    <source>
        <dbReference type="ARBA" id="ARBA00022989"/>
    </source>
</evidence>
<evidence type="ECO:0000256" key="8">
    <source>
        <dbReference type="SAM" id="MobiDB-lite"/>
    </source>
</evidence>
<keyword evidence="3" id="KW-0812">Transmembrane</keyword>
<gene>
    <name evidence="10" type="ORF">CYR75_07120</name>
</gene>
<dbReference type="GO" id="GO:0003755">
    <property type="term" value="F:peptidyl-prolyl cis-trans isomerase activity"/>
    <property type="evidence" value="ECO:0007669"/>
    <property type="project" value="InterPro"/>
</dbReference>
<proteinExistence type="inferred from homology"/>
<organism evidence="10 11">
    <name type="scientific">Paracoccus jeotgali</name>
    <dbReference type="NCBI Taxonomy" id="2065379"/>
    <lineage>
        <taxon>Bacteria</taxon>
        <taxon>Pseudomonadati</taxon>
        <taxon>Pseudomonadota</taxon>
        <taxon>Alphaproteobacteria</taxon>
        <taxon>Rhodobacterales</taxon>
        <taxon>Paracoccaceae</taxon>
        <taxon>Paracoccus</taxon>
    </lineage>
</organism>
<protein>
    <submittedName>
        <fullName evidence="10">Peptidylprolyl isomerase</fullName>
    </submittedName>
</protein>
<keyword evidence="10" id="KW-0413">Isomerase</keyword>
<evidence type="ECO:0000256" key="1">
    <source>
        <dbReference type="ARBA" id="ARBA00004401"/>
    </source>
</evidence>
<dbReference type="InterPro" id="IPR052029">
    <property type="entry name" value="PpiD_chaperone"/>
</dbReference>
<accession>A0A2K9MIZ7</accession>
<comment type="similarity">
    <text evidence="7">Belongs to the PpiD chaperone family.</text>
</comment>
<dbReference type="SUPFAM" id="SSF54534">
    <property type="entry name" value="FKBP-like"/>
    <property type="match status" value="1"/>
</dbReference>
<dbReference type="SUPFAM" id="SSF109998">
    <property type="entry name" value="Triger factor/SurA peptide-binding domain-like"/>
    <property type="match status" value="1"/>
</dbReference>
<evidence type="ECO:0000313" key="11">
    <source>
        <dbReference type="Proteomes" id="UP000234882"/>
    </source>
</evidence>
<feature type="region of interest" description="Disordered" evidence="8">
    <location>
        <begin position="498"/>
        <end position="525"/>
    </location>
</feature>
<reference evidence="11" key="1">
    <citation type="submission" date="2017-12" db="EMBL/GenBank/DDBJ databases">
        <title>Genomic analysis of Paracoccus sp. CBA4604.</title>
        <authorList>
            <person name="Roh S.W."/>
            <person name="Kim J.Y."/>
            <person name="Kim J.S."/>
        </authorList>
    </citation>
    <scope>NUCLEOTIDE SEQUENCE [LARGE SCALE GENOMIC DNA]</scope>
    <source>
        <strain evidence="11">CBA4604</strain>
    </source>
</reference>
<keyword evidence="5" id="KW-0472">Membrane</keyword>
<dbReference type="Pfam" id="PF13145">
    <property type="entry name" value="Rotamase_2"/>
    <property type="match status" value="1"/>
</dbReference>
<keyword evidence="6" id="KW-0143">Chaperone</keyword>
<dbReference type="PANTHER" id="PTHR47529:SF1">
    <property type="entry name" value="PERIPLASMIC CHAPERONE PPID"/>
    <property type="match status" value="1"/>
</dbReference>
<comment type="subcellular location">
    <subcellularLocation>
        <location evidence="1">Cell membrane</location>
        <topology evidence="1">Single-pass type II membrane protein</topology>
    </subcellularLocation>
</comment>
<dbReference type="Proteomes" id="UP000234882">
    <property type="component" value="Chromosome"/>
</dbReference>
<evidence type="ECO:0000259" key="9">
    <source>
        <dbReference type="Pfam" id="PF13145"/>
    </source>
</evidence>
<dbReference type="PANTHER" id="PTHR47529">
    <property type="entry name" value="PEPTIDYL-PROLYL CIS-TRANS ISOMERASE D"/>
    <property type="match status" value="1"/>
</dbReference>
<dbReference type="InterPro" id="IPR000297">
    <property type="entry name" value="PPIase_PpiC"/>
</dbReference>
<feature type="compositionally biased region" description="Low complexity" evidence="8">
    <location>
        <begin position="514"/>
        <end position="525"/>
    </location>
</feature>
<evidence type="ECO:0000256" key="5">
    <source>
        <dbReference type="ARBA" id="ARBA00023136"/>
    </source>
</evidence>
<name>A0A2K9MIZ7_9RHOB</name>
<keyword evidence="4" id="KW-1133">Transmembrane helix</keyword>
<dbReference type="KEGG" id="paru:CYR75_07120"/>
<dbReference type="Gene3D" id="1.10.4030.10">
    <property type="entry name" value="Porin chaperone SurA, peptide-binding domain"/>
    <property type="match status" value="1"/>
</dbReference>
<dbReference type="Pfam" id="PF13624">
    <property type="entry name" value="SurA_N_3"/>
    <property type="match status" value="1"/>
</dbReference>
<evidence type="ECO:0000313" key="10">
    <source>
        <dbReference type="EMBL" id="AUM75584.1"/>
    </source>
</evidence>
<keyword evidence="2" id="KW-1003">Cell membrane</keyword>
<evidence type="ECO:0000256" key="2">
    <source>
        <dbReference type="ARBA" id="ARBA00022475"/>
    </source>
</evidence>
<evidence type="ECO:0000256" key="3">
    <source>
        <dbReference type="ARBA" id="ARBA00022692"/>
    </source>
</evidence>
<evidence type="ECO:0000256" key="7">
    <source>
        <dbReference type="ARBA" id="ARBA00038408"/>
    </source>
</evidence>
<feature type="domain" description="PpiC" evidence="9">
    <location>
        <begin position="242"/>
        <end position="358"/>
    </location>
</feature>
<dbReference type="EMBL" id="CP025583">
    <property type="protein sequence ID" value="AUM75584.1"/>
    <property type="molecule type" value="Genomic_DNA"/>
</dbReference>
<dbReference type="InterPro" id="IPR027304">
    <property type="entry name" value="Trigger_fact/SurA_dom_sf"/>
</dbReference>
<dbReference type="AlphaFoldDB" id="A0A2K9MIZ7"/>
<dbReference type="OrthoDB" id="9768393at2"/>